<evidence type="ECO:0000256" key="4">
    <source>
        <dbReference type="ARBA" id="ARBA00022692"/>
    </source>
</evidence>
<evidence type="ECO:0000313" key="9">
    <source>
        <dbReference type="Proteomes" id="UP000095200"/>
    </source>
</evidence>
<dbReference type="Proteomes" id="UP000095200">
    <property type="component" value="Unassembled WGS sequence"/>
</dbReference>
<proteinExistence type="predicted"/>
<dbReference type="InterPro" id="IPR022324">
    <property type="entry name" value="Bacilysin_exporter_BacE_put"/>
</dbReference>
<name>A0A194AGL5_9BACT</name>
<evidence type="ECO:0000256" key="1">
    <source>
        <dbReference type="ARBA" id="ARBA00004651"/>
    </source>
</evidence>
<dbReference type="Gene3D" id="1.20.1250.20">
    <property type="entry name" value="MFS general substrate transporter like domains"/>
    <property type="match status" value="1"/>
</dbReference>
<feature type="transmembrane region" description="Helical" evidence="7">
    <location>
        <begin position="356"/>
        <end position="378"/>
    </location>
</feature>
<evidence type="ECO:0000256" key="6">
    <source>
        <dbReference type="ARBA" id="ARBA00023136"/>
    </source>
</evidence>
<evidence type="ECO:0000256" key="7">
    <source>
        <dbReference type="SAM" id="Phobius"/>
    </source>
</evidence>
<comment type="caution">
    <text evidence="8">The sequence shown here is derived from an EMBL/GenBank/DDBJ whole genome shotgun (WGS) entry which is preliminary data.</text>
</comment>
<dbReference type="EMBL" id="BDFE01000009">
    <property type="protein sequence ID" value="GAU08221.1"/>
    <property type="molecule type" value="Genomic_DNA"/>
</dbReference>
<feature type="transmembrane region" description="Helical" evidence="7">
    <location>
        <begin position="268"/>
        <end position="291"/>
    </location>
</feature>
<keyword evidence="5 7" id="KW-1133">Transmembrane helix</keyword>
<evidence type="ECO:0000256" key="3">
    <source>
        <dbReference type="ARBA" id="ARBA00022475"/>
    </source>
</evidence>
<evidence type="ECO:0000256" key="2">
    <source>
        <dbReference type="ARBA" id="ARBA00022448"/>
    </source>
</evidence>
<comment type="subcellular location">
    <subcellularLocation>
        <location evidence="1">Cell membrane</location>
        <topology evidence="1">Multi-pass membrane protein</topology>
    </subcellularLocation>
</comment>
<keyword evidence="4 7" id="KW-0812">Transmembrane</keyword>
<dbReference type="InterPro" id="IPR036259">
    <property type="entry name" value="MFS_trans_sf"/>
</dbReference>
<feature type="transmembrane region" description="Helical" evidence="7">
    <location>
        <begin position="176"/>
        <end position="196"/>
    </location>
</feature>
<dbReference type="PANTHER" id="PTHR23513">
    <property type="entry name" value="INTEGRAL MEMBRANE EFFLUX PROTEIN-RELATED"/>
    <property type="match status" value="1"/>
</dbReference>
<dbReference type="PANTHER" id="PTHR23513:SF9">
    <property type="entry name" value="ENTEROBACTIN EXPORTER ENTS"/>
    <property type="match status" value="1"/>
</dbReference>
<feature type="transmembrane region" description="Helical" evidence="7">
    <location>
        <begin position="298"/>
        <end position="315"/>
    </location>
</feature>
<protein>
    <submittedName>
        <fullName evidence="8">Antiporter</fullName>
    </submittedName>
</protein>
<dbReference type="RefSeq" id="WP_218069958.1">
    <property type="nucleotide sequence ID" value="NZ_BDFE01000009.1"/>
</dbReference>
<feature type="transmembrane region" description="Helical" evidence="7">
    <location>
        <begin position="54"/>
        <end position="72"/>
    </location>
</feature>
<sequence>MNMAALGSHPLVRFPDFRLFFGARFISAIGDKFFTIALSWWAVNETGAQGALNLGLLMALTLLPSVLLGPLAGTLADRFDRKRCMILADACRFVLAMVMTLLLMHGTMTLYRMYVLVFVLACFMPLFESSAEGSLASLTDEEGLFAAVALDSSVVALSSALGAALGGIALAAVGTAGAFGCNGATFALSLLLIACVKTSLVPKPLDTLQPSNTGSTRESLKEILAWLKGNQDVLGMLILFGVLNFFAAPLMISIPLMVKYAFAGDVSWVAFLEAGLALGTVMMACTLSFVAQGRMLQRIITGVVGLGASVLAFALSPTPWLGLPLVFGAGAGLALASATALGFFQRTVPDALKGRFFSILTAVAYSVMPLALALNGLISQYYSVRLVLAVDGAMVCLLAGCFMLKPFRTSTRLH</sequence>
<accession>A0A194AGL5</accession>
<evidence type="ECO:0000313" key="8">
    <source>
        <dbReference type="EMBL" id="GAU08221.1"/>
    </source>
</evidence>
<dbReference type="InterPro" id="IPR010290">
    <property type="entry name" value="TM_effector"/>
</dbReference>
<keyword evidence="9" id="KW-1185">Reference proteome</keyword>
<dbReference type="PRINTS" id="PR01988">
    <property type="entry name" value="EXPORTERBACE"/>
</dbReference>
<dbReference type="Pfam" id="PF05977">
    <property type="entry name" value="MFS_3"/>
    <property type="match status" value="1"/>
</dbReference>
<feature type="transmembrane region" description="Helical" evidence="7">
    <location>
        <begin position="384"/>
        <end position="404"/>
    </location>
</feature>
<keyword evidence="3" id="KW-1003">Cell membrane</keyword>
<gene>
    <name evidence="8" type="ORF">DPF_0924</name>
</gene>
<feature type="transmembrane region" description="Helical" evidence="7">
    <location>
        <begin position="321"/>
        <end position="344"/>
    </location>
</feature>
<feature type="transmembrane region" description="Helical" evidence="7">
    <location>
        <begin position="110"/>
        <end position="127"/>
    </location>
</feature>
<dbReference type="SUPFAM" id="SSF103473">
    <property type="entry name" value="MFS general substrate transporter"/>
    <property type="match status" value="1"/>
</dbReference>
<feature type="transmembrane region" description="Helical" evidence="7">
    <location>
        <begin position="233"/>
        <end position="256"/>
    </location>
</feature>
<keyword evidence="6 7" id="KW-0472">Membrane</keyword>
<feature type="transmembrane region" description="Helical" evidence="7">
    <location>
        <begin position="21"/>
        <end position="42"/>
    </location>
</feature>
<dbReference type="STRING" id="1592317.DPF_0924"/>
<evidence type="ECO:0000256" key="5">
    <source>
        <dbReference type="ARBA" id="ARBA00022989"/>
    </source>
</evidence>
<dbReference type="GO" id="GO:0005886">
    <property type="term" value="C:plasma membrane"/>
    <property type="evidence" value="ECO:0007669"/>
    <property type="project" value="UniProtKB-SubCell"/>
</dbReference>
<organism evidence="8 9">
    <name type="scientific">Desulfoplanes formicivorans</name>
    <dbReference type="NCBI Taxonomy" id="1592317"/>
    <lineage>
        <taxon>Bacteria</taxon>
        <taxon>Pseudomonadati</taxon>
        <taxon>Thermodesulfobacteriota</taxon>
        <taxon>Desulfovibrionia</taxon>
        <taxon>Desulfovibrionales</taxon>
        <taxon>Desulfoplanaceae</taxon>
        <taxon>Desulfoplanes</taxon>
    </lineage>
</organism>
<reference evidence="9" key="1">
    <citation type="submission" date="2016-06" db="EMBL/GenBank/DDBJ databases">
        <title>Draft genome sequence of Desulfoplanes formicivorans strain Pf12B.</title>
        <authorList>
            <person name="Watanabe M."/>
            <person name="Kojima H."/>
            <person name="Fukui M."/>
        </authorList>
    </citation>
    <scope>NUCLEOTIDE SEQUENCE [LARGE SCALE GENOMIC DNA]</scope>
    <source>
        <strain evidence="9">Pf12B</strain>
    </source>
</reference>
<feature type="transmembrane region" description="Helical" evidence="7">
    <location>
        <begin position="84"/>
        <end position="104"/>
    </location>
</feature>
<dbReference type="CDD" id="cd06173">
    <property type="entry name" value="MFS_MefA_like"/>
    <property type="match status" value="1"/>
</dbReference>
<keyword evidence="2" id="KW-0813">Transport</keyword>
<dbReference type="AlphaFoldDB" id="A0A194AGL5"/>